<dbReference type="SUPFAM" id="SSF54695">
    <property type="entry name" value="POZ domain"/>
    <property type="match status" value="1"/>
</dbReference>
<evidence type="ECO:0000256" key="1">
    <source>
        <dbReference type="ARBA" id="ARBA00004906"/>
    </source>
</evidence>
<dbReference type="Gene3D" id="3.30.710.10">
    <property type="entry name" value="Potassium Channel Kv1.1, Chain A"/>
    <property type="match status" value="1"/>
</dbReference>
<evidence type="ECO:0000313" key="4">
    <source>
        <dbReference type="Proteomes" id="UP000485058"/>
    </source>
</evidence>
<protein>
    <recommendedName>
        <fullName evidence="2">BTB domain-containing protein</fullName>
    </recommendedName>
</protein>
<dbReference type="InterPro" id="IPR000210">
    <property type="entry name" value="BTB/POZ_dom"/>
</dbReference>
<dbReference type="SMART" id="SM00225">
    <property type="entry name" value="BTB"/>
    <property type="match status" value="1"/>
</dbReference>
<keyword evidence="4" id="KW-1185">Reference proteome</keyword>
<sequence>MPPDPTTQRPCYAWLWKDATLADAKLRLWSVPWHTTLYVHRVVLAANSEYFKARVLRWSGNKPPDAAVLSERRLVHLSTSLPCWDETFDSPAECDVAGLVLRCMYEGRLVDEQQDALTLARVCRVAERWAFSSLTRCCLLQLSALPASQLPVTQLLPVLETLPDLSGLQPEHDKWLDRAPCIVAASLPACAAYAQGRLPALAWFQIPGAATAEVAVAASCAMDMTGVLNKDKAPAAWTAAPRTKLDPAELLRRTTIRWDIPRQRLATLLASKDLTAKVASEPVYTAGAGWRVYVDLNKGKDKKDFTLGCWGQVVAYAECREHSLGAKLPFCTPIRYTITNSTWLKSGFDSW</sequence>
<dbReference type="InterPro" id="IPR011333">
    <property type="entry name" value="SKP1/BTB/POZ_sf"/>
</dbReference>
<dbReference type="AlphaFoldDB" id="A0A6A0ADN3"/>
<name>A0A6A0ADN3_HAELA</name>
<comment type="pathway">
    <text evidence="1">Protein modification; protein ubiquitination.</text>
</comment>
<accession>A0A6A0ADN3</accession>
<evidence type="ECO:0000259" key="2">
    <source>
        <dbReference type="PROSITE" id="PS50097"/>
    </source>
</evidence>
<gene>
    <name evidence="3" type="ORF">HaLaN_29289</name>
</gene>
<dbReference type="Proteomes" id="UP000485058">
    <property type="component" value="Unassembled WGS sequence"/>
</dbReference>
<reference evidence="3 4" key="1">
    <citation type="submission" date="2020-02" db="EMBL/GenBank/DDBJ databases">
        <title>Draft genome sequence of Haematococcus lacustris strain NIES-144.</title>
        <authorList>
            <person name="Morimoto D."/>
            <person name="Nakagawa S."/>
            <person name="Yoshida T."/>
            <person name="Sawayama S."/>
        </authorList>
    </citation>
    <scope>NUCLEOTIDE SEQUENCE [LARGE SCALE GENOMIC DNA]</scope>
    <source>
        <strain evidence="3 4">NIES-144</strain>
    </source>
</reference>
<dbReference type="PROSITE" id="PS50097">
    <property type="entry name" value="BTB"/>
    <property type="match status" value="1"/>
</dbReference>
<feature type="domain" description="BTB" evidence="2">
    <location>
        <begin position="22"/>
        <end position="113"/>
    </location>
</feature>
<proteinExistence type="predicted"/>
<evidence type="ECO:0000313" key="3">
    <source>
        <dbReference type="EMBL" id="GFH30433.1"/>
    </source>
</evidence>
<organism evidence="3 4">
    <name type="scientific">Haematococcus lacustris</name>
    <name type="common">Green alga</name>
    <name type="synonym">Haematococcus pluvialis</name>
    <dbReference type="NCBI Taxonomy" id="44745"/>
    <lineage>
        <taxon>Eukaryota</taxon>
        <taxon>Viridiplantae</taxon>
        <taxon>Chlorophyta</taxon>
        <taxon>core chlorophytes</taxon>
        <taxon>Chlorophyceae</taxon>
        <taxon>CS clade</taxon>
        <taxon>Chlamydomonadales</taxon>
        <taxon>Haematococcaceae</taxon>
        <taxon>Haematococcus</taxon>
    </lineage>
</organism>
<comment type="caution">
    <text evidence="3">The sequence shown here is derived from an EMBL/GenBank/DDBJ whole genome shotgun (WGS) entry which is preliminary data.</text>
</comment>
<dbReference type="EMBL" id="BLLF01004900">
    <property type="protein sequence ID" value="GFH30433.1"/>
    <property type="molecule type" value="Genomic_DNA"/>
</dbReference>